<evidence type="ECO:0000256" key="6">
    <source>
        <dbReference type="ARBA" id="ARBA00022989"/>
    </source>
</evidence>
<evidence type="ECO:0000313" key="10">
    <source>
        <dbReference type="EMBL" id="MCE2597105.1"/>
    </source>
</evidence>
<feature type="transmembrane region" description="Helical" evidence="9">
    <location>
        <begin position="12"/>
        <end position="39"/>
    </location>
</feature>
<dbReference type="Pfam" id="PF01313">
    <property type="entry name" value="Bac_export_3"/>
    <property type="match status" value="1"/>
</dbReference>
<dbReference type="InterPro" id="IPR002191">
    <property type="entry name" value="Bac_export_3"/>
</dbReference>
<reference evidence="10 11" key="1">
    <citation type="journal article" date="2022" name="Environ. Microbiol. Rep.">
        <title>Eco-phylogenetic analyses reveal divergent evolution of vitamin B12 metabolism in the marine bacterial family 'Psychromonadaceae'.</title>
        <authorList>
            <person name="Jin X."/>
            <person name="Yang Y."/>
            <person name="Cao H."/>
            <person name="Gao B."/>
            <person name="Zhao Z."/>
        </authorList>
    </citation>
    <scope>NUCLEOTIDE SEQUENCE [LARGE SCALE GENOMIC DNA]</scope>
    <source>
        <strain evidence="10 11">MKS20</strain>
    </source>
</reference>
<keyword evidence="5 9" id="KW-0812">Transmembrane</keyword>
<feature type="transmembrane region" description="Helical" evidence="9">
    <location>
        <begin position="51"/>
        <end position="70"/>
    </location>
</feature>
<name>A0ABS8WFR4_9GAMM</name>
<dbReference type="InterPro" id="IPR006305">
    <property type="entry name" value="FliQ"/>
</dbReference>
<comment type="function">
    <text evidence="9">Role in flagellar biosynthesis.</text>
</comment>
<comment type="similarity">
    <text evidence="2 9">Belongs to the FliQ/MopD/SpaQ family.</text>
</comment>
<evidence type="ECO:0000256" key="4">
    <source>
        <dbReference type="ARBA" id="ARBA00022475"/>
    </source>
</evidence>
<evidence type="ECO:0000256" key="5">
    <source>
        <dbReference type="ARBA" id="ARBA00022692"/>
    </source>
</evidence>
<evidence type="ECO:0000256" key="2">
    <source>
        <dbReference type="ARBA" id="ARBA00006156"/>
    </source>
</evidence>
<keyword evidence="7 9" id="KW-0472">Membrane</keyword>
<keyword evidence="8 9" id="KW-0975">Bacterial flagellum</keyword>
<evidence type="ECO:0000256" key="1">
    <source>
        <dbReference type="ARBA" id="ARBA00004651"/>
    </source>
</evidence>
<dbReference type="PIRSF" id="PIRSF004669">
    <property type="entry name" value="FliQ"/>
    <property type="match status" value="1"/>
</dbReference>
<dbReference type="PRINTS" id="PR00952">
    <property type="entry name" value="TYPE3IMQPROT"/>
</dbReference>
<keyword evidence="10" id="KW-0966">Cell projection</keyword>
<dbReference type="EMBL" id="JAIMJA010000033">
    <property type="protein sequence ID" value="MCE2597105.1"/>
    <property type="molecule type" value="Genomic_DNA"/>
</dbReference>
<proteinExistence type="inferred from homology"/>
<evidence type="ECO:0000313" key="11">
    <source>
        <dbReference type="Proteomes" id="UP001201273"/>
    </source>
</evidence>
<gene>
    <name evidence="9 10" type="primary">fliQ</name>
    <name evidence="10" type="ORF">K6Y31_20230</name>
</gene>
<keyword evidence="4 9" id="KW-1003">Cell membrane</keyword>
<dbReference type="NCBIfam" id="TIGR01402">
    <property type="entry name" value="fliQ"/>
    <property type="match status" value="1"/>
</dbReference>
<dbReference type="Proteomes" id="UP001201273">
    <property type="component" value="Unassembled WGS sequence"/>
</dbReference>
<evidence type="ECO:0000256" key="8">
    <source>
        <dbReference type="ARBA" id="ARBA00023143"/>
    </source>
</evidence>
<evidence type="ECO:0000256" key="3">
    <source>
        <dbReference type="ARBA" id="ARBA00021718"/>
    </source>
</evidence>
<sequence>MDKDAAGFLLSSMLETAFTVCGPVLAVALIVGVLISIFQVVTQIQEMTLTFVPKMIAVALVIMLLSNFMLSELNRFTISMFEYAASL</sequence>
<evidence type="ECO:0000256" key="7">
    <source>
        <dbReference type="ARBA" id="ARBA00023136"/>
    </source>
</evidence>
<protein>
    <recommendedName>
        <fullName evidence="3 9">Flagellar biosynthetic protein FliQ</fullName>
    </recommendedName>
</protein>
<comment type="caution">
    <text evidence="10">The sequence shown here is derived from an EMBL/GenBank/DDBJ whole genome shotgun (WGS) entry which is preliminary data.</text>
</comment>
<comment type="subcellular location">
    <subcellularLocation>
        <location evidence="1 9">Cell membrane</location>
        <topology evidence="1">Multi-pass membrane protein</topology>
    </subcellularLocation>
    <subcellularLocation>
        <location evidence="9">Bacterial flagellum basal body</location>
    </subcellularLocation>
</comment>
<accession>A0ABS8WFR4</accession>
<dbReference type="PANTHER" id="PTHR34040">
    <property type="entry name" value="FLAGELLAR BIOSYNTHETIC PROTEIN FLIQ"/>
    <property type="match status" value="1"/>
</dbReference>
<dbReference type="PANTHER" id="PTHR34040:SF2">
    <property type="entry name" value="FLAGELLAR BIOSYNTHETIC PROTEIN FLIQ"/>
    <property type="match status" value="1"/>
</dbReference>
<dbReference type="RefSeq" id="WP_233054847.1">
    <property type="nucleotide sequence ID" value="NZ_JAIMJA010000033.1"/>
</dbReference>
<keyword evidence="11" id="KW-1185">Reference proteome</keyword>
<keyword evidence="10" id="KW-0969">Cilium</keyword>
<evidence type="ECO:0000256" key="9">
    <source>
        <dbReference type="RuleBase" id="RU364090"/>
    </source>
</evidence>
<organism evidence="10 11">
    <name type="scientific">Motilimonas cestriensis</name>
    <dbReference type="NCBI Taxonomy" id="2742685"/>
    <lineage>
        <taxon>Bacteria</taxon>
        <taxon>Pseudomonadati</taxon>
        <taxon>Pseudomonadota</taxon>
        <taxon>Gammaproteobacteria</taxon>
        <taxon>Alteromonadales</taxon>
        <taxon>Alteromonadales genera incertae sedis</taxon>
        <taxon>Motilimonas</taxon>
    </lineage>
</organism>
<keyword evidence="6 9" id="KW-1133">Transmembrane helix</keyword>
<keyword evidence="10" id="KW-0282">Flagellum</keyword>